<accession>A0A3M8F8M3</accession>
<protein>
    <submittedName>
        <fullName evidence="3">M23 family metallopeptidase</fullName>
    </submittedName>
</protein>
<dbReference type="Gene3D" id="2.70.70.10">
    <property type="entry name" value="Glucose Permease (Domain IIA)"/>
    <property type="match status" value="1"/>
</dbReference>
<comment type="caution">
    <text evidence="3">The sequence shown here is derived from an EMBL/GenBank/DDBJ whole genome shotgun (WGS) entry which is preliminary data.</text>
</comment>
<feature type="region of interest" description="Disordered" evidence="1">
    <location>
        <begin position="80"/>
        <end position="114"/>
    </location>
</feature>
<evidence type="ECO:0000259" key="2">
    <source>
        <dbReference type="Pfam" id="PF01551"/>
    </source>
</evidence>
<feature type="domain" description="M23ase beta-sheet core" evidence="2">
    <location>
        <begin position="148"/>
        <end position="237"/>
    </location>
</feature>
<dbReference type="Proteomes" id="UP000028058">
    <property type="component" value="Unassembled WGS sequence"/>
</dbReference>
<dbReference type="Pfam" id="PF01551">
    <property type="entry name" value="Peptidase_M23"/>
    <property type="match status" value="1"/>
</dbReference>
<evidence type="ECO:0000313" key="4">
    <source>
        <dbReference type="Proteomes" id="UP000028058"/>
    </source>
</evidence>
<dbReference type="InterPro" id="IPR016047">
    <property type="entry name" value="M23ase_b-sheet_dom"/>
</dbReference>
<dbReference type="AlphaFoldDB" id="A0A3M8F8M3"/>
<proteinExistence type="predicted"/>
<reference evidence="3 4" key="1">
    <citation type="journal article" date="2014" name="Genome Announc.">
        <title>Draft Genome Sequence of Streptomyces fradiae ATCC 19609, a Strain Highly Sensitive to Antibiotics.</title>
        <authorList>
            <person name="Bekker O.B."/>
            <person name="Klimina K.M."/>
            <person name="Vatlin A.A."/>
            <person name="Zakharevich N.V."/>
            <person name="Kasianov A.S."/>
            <person name="Danilenko V.N."/>
        </authorList>
    </citation>
    <scope>NUCLEOTIDE SEQUENCE [LARGE SCALE GENOMIC DNA]</scope>
    <source>
        <strain evidence="3 4">ATCC 19609</strain>
    </source>
</reference>
<dbReference type="SUPFAM" id="SSF51261">
    <property type="entry name" value="Duplicated hybrid motif"/>
    <property type="match status" value="1"/>
</dbReference>
<dbReference type="InterPro" id="IPR050570">
    <property type="entry name" value="Cell_wall_metabolism_enzyme"/>
</dbReference>
<gene>
    <name evidence="3" type="ORF">SFRA_017300</name>
</gene>
<dbReference type="CDD" id="cd12797">
    <property type="entry name" value="M23_peptidase"/>
    <property type="match status" value="1"/>
</dbReference>
<feature type="compositionally biased region" description="Low complexity" evidence="1">
    <location>
        <begin position="80"/>
        <end position="89"/>
    </location>
</feature>
<sequence>MFKHAQILTDMTPLRRRAAFMAAGVGATAVLGTGVALGTQGETGDTAPQTGMTSAATSKSGIKALTAQAEAQKKAAEGKAAAEAAAAERAGQEAADRSERKAPEAPAKAPAKAPVKAAAKAPASWVKPVDSYVKGSTFGIGGDRWANKHSGQDFAAPTGTSVKTVHEGTVVQAGWGGAYGNNIVVKHDAGTFTQYAHLSKITVPVGTQVTTGQEIGKVGSTGNSTGPHLHFETRTTADYGSGVDPVAFLKQRGVTL</sequence>
<dbReference type="OrthoDB" id="5244067at2"/>
<name>A0A3M8F8M3_9ACTN</name>
<feature type="compositionally biased region" description="Basic and acidic residues" evidence="1">
    <location>
        <begin position="90"/>
        <end position="103"/>
    </location>
</feature>
<dbReference type="GO" id="GO:0004222">
    <property type="term" value="F:metalloendopeptidase activity"/>
    <property type="evidence" value="ECO:0007669"/>
    <property type="project" value="TreeGrafter"/>
</dbReference>
<evidence type="ECO:0000313" key="3">
    <source>
        <dbReference type="EMBL" id="RKM94994.1"/>
    </source>
</evidence>
<dbReference type="PANTHER" id="PTHR21666">
    <property type="entry name" value="PEPTIDASE-RELATED"/>
    <property type="match status" value="1"/>
</dbReference>
<dbReference type="EMBL" id="JNAD02000007">
    <property type="protein sequence ID" value="RKM94994.1"/>
    <property type="molecule type" value="Genomic_DNA"/>
</dbReference>
<dbReference type="RefSeq" id="WP_043471562.1">
    <property type="nucleotide sequence ID" value="NZ_CP134822.1"/>
</dbReference>
<keyword evidence="4" id="KW-1185">Reference proteome</keyword>
<dbReference type="InterPro" id="IPR011055">
    <property type="entry name" value="Dup_hybrid_motif"/>
</dbReference>
<organism evidence="3 4">
    <name type="scientific">Streptomyces xinghaiensis</name>
    <dbReference type="NCBI Taxonomy" id="1038928"/>
    <lineage>
        <taxon>Bacteria</taxon>
        <taxon>Bacillati</taxon>
        <taxon>Actinomycetota</taxon>
        <taxon>Actinomycetes</taxon>
        <taxon>Kitasatosporales</taxon>
        <taxon>Streptomycetaceae</taxon>
        <taxon>Streptomyces</taxon>
    </lineage>
</organism>
<feature type="compositionally biased region" description="Low complexity" evidence="1">
    <location>
        <begin position="104"/>
        <end position="114"/>
    </location>
</feature>
<dbReference type="PANTHER" id="PTHR21666:SF270">
    <property type="entry name" value="MUREIN HYDROLASE ACTIVATOR ENVC"/>
    <property type="match status" value="1"/>
</dbReference>
<dbReference type="FunFam" id="2.70.70.10:FF:000013">
    <property type="entry name" value="Peptidase family M23"/>
    <property type="match status" value="1"/>
</dbReference>
<evidence type="ECO:0000256" key="1">
    <source>
        <dbReference type="SAM" id="MobiDB-lite"/>
    </source>
</evidence>